<evidence type="ECO:0008006" key="4">
    <source>
        <dbReference type="Google" id="ProtNLM"/>
    </source>
</evidence>
<sequence>MSAATSLPLRDVHLPPIPSWWPLPLGWWLVLAALALVVLLAWAWRAQRRRQQRRWLRVFDTAVNAAQDGTAQVSAMAELLRRAARRRQPGAELLQGQAWLEFLDAPGSRAFSDGDGRLLLDGGYRRSLDAADVQRVRDLARARFLELISRRGR</sequence>
<reference evidence="2" key="1">
    <citation type="submission" date="2023-07" db="EMBL/GenBank/DDBJ databases">
        <title>Functional and genomic diversity of the sorghum phyllosphere microbiome.</title>
        <authorList>
            <person name="Shade A."/>
        </authorList>
    </citation>
    <scope>NUCLEOTIDE SEQUENCE</scope>
    <source>
        <strain evidence="2">SORGH_AS_0457</strain>
    </source>
</reference>
<protein>
    <recommendedName>
        <fullName evidence="4">DUF4381 domain-containing protein</fullName>
    </recommendedName>
</protein>
<dbReference type="Proteomes" id="UP001226084">
    <property type="component" value="Unassembled WGS sequence"/>
</dbReference>
<comment type="caution">
    <text evidence="2">The sequence shown here is derived from an EMBL/GenBank/DDBJ whole genome shotgun (WGS) entry which is preliminary data.</text>
</comment>
<feature type="transmembrane region" description="Helical" evidence="1">
    <location>
        <begin position="25"/>
        <end position="44"/>
    </location>
</feature>
<evidence type="ECO:0000313" key="2">
    <source>
        <dbReference type="EMBL" id="MDQ1107591.1"/>
    </source>
</evidence>
<gene>
    <name evidence="2" type="ORF">QE424_000750</name>
</gene>
<dbReference type="RefSeq" id="WP_307106331.1">
    <property type="nucleotide sequence ID" value="NZ_JAUTAS010000001.1"/>
</dbReference>
<evidence type="ECO:0000313" key="3">
    <source>
        <dbReference type="Proteomes" id="UP001226084"/>
    </source>
</evidence>
<dbReference type="Pfam" id="PF14316">
    <property type="entry name" value="DUF4381"/>
    <property type="match status" value="1"/>
</dbReference>
<dbReference type="InterPro" id="IPR025489">
    <property type="entry name" value="DUF4381"/>
</dbReference>
<dbReference type="EMBL" id="JAUTAS010000001">
    <property type="protein sequence ID" value="MDQ1107591.1"/>
    <property type="molecule type" value="Genomic_DNA"/>
</dbReference>
<keyword evidence="1" id="KW-0812">Transmembrane</keyword>
<dbReference type="AlphaFoldDB" id="A0AAP5AG23"/>
<keyword evidence="1" id="KW-0472">Membrane</keyword>
<keyword evidence="1" id="KW-1133">Transmembrane helix</keyword>
<organism evidence="2 3">
    <name type="scientific">Stenotrophomonas rhizophila</name>
    <dbReference type="NCBI Taxonomy" id="216778"/>
    <lineage>
        <taxon>Bacteria</taxon>
        <taxon>Pseudomonadati</taxon>
        <taxon>Pseudomonadota</taxon>
        <taxon>Gammaproteobacteria</taxon>
        <taxon>Lysobacterales</taxon>
        <taxon>Lysobacteraceae</taxon>
        <taxon>Stenotrophomonas</taxon>
    </lineage>
</organism>
<evidence type="ECO:0000256" key="1">
    <source>
        <dbReference type="SAM" id="Phobius"/>
    </source>
</evidence>
<name>A0AAP5AG23_9GAMM</name>
<accession>A0AAP5AG23</accession>
<proteinExistence type="predicted"/>